<dbReference type="EMBL" id="BAAAOH010000001">
    <property type="protein sequence ID" value="GAA1975539.1"/>
    <property type="molecule type" value="Genomic_DNA"/>
</dbReference>
<dbReference type="Proteomes" id="UP001500326">
    <property type="component" value="Unassembled WGS sequence"/>
</dbReference>
<protein>
    <submittedName>
        <fullName evidence="2">Uncharacterized protein</fullName>
    </submittedName>
</protein>
<keyword evidence="3" id="KW-1185">Reference proteome</keyword>
<name>A0ABN2RVF0_9MICO</name>
<accession>A0ABN2RVF0</accession>
<reference evidence="2 3" key="1">
    <citation type="journal article" date="2019" name="Int. J. Syst. Evol. Microbiol.">
        <title>The Global Catalogue of Microorganisms (GCM) 10K type strain sequencing project: providing services to taxonomists for standard genome sequencing and annotation.</title>
        <authorList>
            <consortium name="The Broad Institute Genomics Platform"/>
            <consortium name="The Broad Institute Genome Sequencing Center for Infectious Disease"/>
            <person name="Wu L."/>
            <person name="Ma J."/>
        </authorList>
    </citation>
    <scope>NUCLEOTIDE SEQUENCE [LARGE SCALE GENOMIC DNA]</scope>
    <source>
        <strain evidence="2 3">JCM 14902</strain>
    </source>
</reference>
<sequence length="173" mass="18764">MRSRGRWQTSRMVTLLLDSTQLEVVLSGAERAMAFHKGNVIIDRSTIAKVQLTDDAWTWLRGVPSPGTHLKGIVAMGTWKSAGAKDFAIIRRHRPSVVIDLEGHPDFQRVILTTRHGLALVQALQLDVADEAADVVDIAAETGTIPVQPASPAKKPRPRKTPSPSPAPAARLS</sequence>
<evidence type="ECO:0000313" key="3">
    <source>
        <dbReference type="Proteomes" id="UP001500326"/>
    </source>
</evidence>
<evidence type="ECO:0000313" key="2">
    <source>
        <dbReference type="EMBL" id="GAA1975539.1"/>
    </source>
</evidence>
<feature type="region of interest" description="Disordered" evidence="1">
    <location>
        <begin position="143"/>
        <end position="173"/>
    </location>
</feature>
<comment type="caution">
    <text evidence="2">The sequence shown here is derived from an EMBL/GenBank/DDBJ whole genome shotgun (WGS) entry which is preliminary data.</text>
</comment>
<organism evidence="2 3">
    <name type="scientific">Microbacterium pumilum</name>
    <dbReference type="NCBI Taxonomy" id="344165"/>
    <lineage>
        <taxon>Bacteria</taxon>
        <taxon>Bacillati</taxon>
        <taxon>Actinomycetota</taxon>
        <taxon>Actinomycetes</taxon>
        <taxon>Micrococcales</taxon>
        <taxon>Microbacteriaceae</taxon>
        <taxon>Microbacterium</taxon>
    </lineage>
</organism>
<proteinExistence type="predicted"/>
<evidence type="ECO:0000256" key="1">
    <source>
        <dbReference type="SAM" id="MobiDB-lite"/>
    </source>
</evidence>
<gene>
    <name evidence="2" type="ORF">GCM10009777_05540</name>
</gene>